<feature type="non-terminal residue" evidence="2">
    <location>
        <position position="1"/>
    </location>
</feature>
<organism evidence="2 3">
    <name type="scientific">Rotaria socialis</name>
    <dbReference type="NCBI Taxonomy" id="392032"/>
    <lineage>
        <taxon>Eukaryota</taxon>
        <taxon>Metazoa</taxon>
        <taxon>Spiralia</taxon>
        <taxon>Gnathifera</taxon>
        <taxon>Rotifera</taxon>
        <taxon>Eurotatoria</taxon>
        <taxon>Bdelloidea</taxon>
        <taxon>Philodinida</taxon>
        <taxon>Philodinidae</taxon>
        <taxon>Rotaria</taxon>
    </lineage>
</organism>
<comment type="caution">
    <text evidence="2">The sequence shown here is derived from an EMBL/GenBank/DDBJ whole genome shotgun (WGS) entry which is preliminary data.</text>
</comment>
<evidence type="ECO:0000313" key="2">
    <source>
        <dbReference type="EMBL" id="CAF4928366.1"/>
    </source>
</evidence>
<dbReference type="EMBL" id="CAJOBS010008305">
    <property type="protein sequence ID" value="CAF4928366.1"/>
    <property type="molecule type" value="Genomic_DNA"/>
</dbReference>
<name>A0A821WPH8_9BILA</name>
<dbReference type="AlphaFoldDB" id="A0A821WPH8"/>
<feature type="region of interest" description="Disordered" evidence="1">
    <location>
        <begin position="63"/>
        <end position="90"/>
    </location>
</feature>
<gene>
    <name evidence="2" type="ORF">TOA249_LOCUS32587</name>
</gene>
<proteinExistence type="predicted"/>
<sequence>VWQLPPIALWWPVDLGRMVSTTTNGDAAFMRITDKALARILLTTDLVRLFSKKAITAITESSDLKSSLVMHREAKHSKVSPHGPYDSYEF</sequence>
<evidence type="ECO:0000313" key="3">
    <source>
        <dbReference type="Proteomes" id="UP000663838"/>
    </source>
</evidence>
<evidence type="ECO:0000256" key="1">
    <source>
        <dbReference type="SAM" id="MobiDB-lite"/>
    </source>
</evidence>
<accession>A0A821WPH8</accession>
<protein>
    <submittedName>
        <fullName evidence="2">Uncharacterized protein</fullName>
    </submittedName>
</protein>
<dbReference type="Proteomes" id="UP000663838">
    <property type="component" value="Unassembled WGS sequence"/>
</dbReference>
<reference evidence="2" key="1">
    <citation type="submission" date="2021-02" db="EMBL/GenBank/DDBJ databases">
        <authorList>
            <person name="Nowell W R."/>
        </authorList>
    </citation>
    <scope>NUCLEOTIDE SEQUENCE</scope>
</reference>